<organism evidence="2">
    <name type="scientific">Xanthomonas hortorum pv. pelargonii</name>
    <dbReference type="NCBI Taxonomy" id="453602"/>
    <lineage>
        <taxon>Bacteria</taxon>
        <taxon>Pseudomonadati</taxon>
        <taxon>Pseudomonadota</taxon>
        <taxon>Gammaproteobacteria</taxon>
        <taxon>Lysobacterales</taxon>
        <taxon>Lysobacteraceae</taxon>
        <taxon>Xanthomonas</taxon>
    </lineage>
</organism>
<gene>
    <name evidence="2" type="primary">dap_3</name>
    <name evidence="2" type="ORF">CFBP2533_42130</name>
    <name evidence="3" type="ORF">E1J24_04335</name>
</gene>
<reference evidence="4" key="2">
    <citation type="journal article" date="2020" name="Syst. Appl. Microbiol.">
        <title>Clarifying the taxonomy of the causal agent of bacterial leaf spot of lettuce through a polyphasic approach reveals that Xanthomonas cynarae Trebaol et al. 2000 emend. Timilsina et al. 2019 is a later heterotypic synonym of Xanthomonas hortorum Vauterin et al. 1995.</title>
        <authorList>
            <person name="Moriniere L."/>
            <person name="Burlet A."/>
            <person name="Rosenthal E.R."/>
            <person name="Nesme X."/>
            <person name="Portier P."/>
            <person name="Bull C.T."/>
            <person name="Lavire C."/>
            <person name="Fischer-Le Saux M."/>
            <person name="Bertolla F."/>
        </authorList>
    </citation>
    <scope>NUCLEOTIDE SEQUENCE [LARGE SCALE GENOMIC DNA]</scope>
    <source>
        <strain evidence="4">CFBP2533</strain>
    </source>
</reference>
<accession>A0A6V7F2L4</accession>
<dbReference type="AlphaFoldDB" id="A0A6V7F2L4"/>
<dbReference type="PANTHER" id="PTHR46825:SF12">
    <property type="entry name" value="PENICILLIN-BINDING PROTEIN 4"/>
    <property type="match status" value="1"/>
</dbReference>
<dbReference type="InterPro" id="IPR050491">
    <property type="entry name" value="AmpC-like"/>
</dbReference>
<sequence>MSVIHRRELLIGGLTLPLWSLPIAAHAKTSSPPASFETLLRPTVHTGQEQWALQARMQHHRVPGVAVAILRGGQIHSIKGFGSTTAGRRSPIGEDTLFSVGSVSKVVTAALCVKLAALGIVDLDTDVGTWLRRWQIPQGPDGDTSKISLRMLLSHTAGFNVHGFKDFDPGAALPTLVQTLTGTSPAVNKPLQRIDIAGTRARYSGGGYMIAQAVIEDAVGKPLNAIATEHLLGPLGMRRSRFDAGLAADTRDVAHAHDDSGAHVALPRGWQSFPELAASGFWTSAKELSRLVIALGSSYRSSVGFLPQALAIDMMTEVAPGIHGLGPRLAGQGQSRIFHHAGANDSYKAYLEGNLESGDGLIVLTNGENGDLLHNEIRNAVSDAQHWPGDWSVQVSPVDFTALLKDYTGRYVRRPNQEPLLTGVLDLSFLGEEVVISQSSEGLVLEGKSRPRSLKPLNSHRFVADAAIPAGTLQFQFDRDSDRRVVTLRVMAGDGVMVFAPE</sequence>
<dbReference type="InterPro" id="IPR001466">
    <property type="entry name" value="Beta-lactam-related"/>
</dbReference>
<evidence type="ECO:0000313" key="3">
    <source>
        <dbReference type="EMBL" id="NMI21124.1"/>
    </source>
</evidence>
<keyword evidence="2" id="KW-0645">Protease</keyword>
<keyword evidence="3" id="KW-0378">Hydrolase</keyword>
<keyword evidence="2" id="KW-0031">Aminopeptidase</keyword>
<dbReference type="RefSeq" id="WP_306308898.1">
    <property type="nucleotide sequence ID" value="NZ_JAMQTM010000057.1"/>
</dbReference>
<name>A0A6V7F2L4_9XANT</name>
<evidence type="ECO:0000259" key="1">
    <source>
        <dbReference type="Pfam" id="PF00144"/>
    </source>
</evidence>
<proteinExistence type="predicted"/>
<dbReference type="EMBL" id="LR828261">
    <property type="protein sequence ID" value="CAD0357727.1"/>
    <property type="molecule type" value="Genomic_DNA"/>
</dbReference>
<reference evidence="2" key="4">
    <citation type="submission" date="2020-07" db="EMBL/GenBank/DDBJ databases">
        <authorList>
            <person name="Pothier F. J."/>
        </authorList>
    </citation>
    <scope>NUCLEOTIDE SEQUENCE</scope>
    <source>
        <strain evidence="2">CFBP 2533</strain>
    </source>
</reference>
<protein>
    <submittedName>
        <fullName evidence="3">Class A beta-lactamase-related serine hydrolase</fullName>
    </submittedName>
    <submittedName>
        <fullName evidence="2">D-aminopeptidase</fullName>
    </submittedName>
</protein>
<dbReference type="SUPFAM" id="SSF56601">
    <property type="entry name" value="beta-lactamase/transpeptidase-like"/>
    <property type="match status" value="1"/>
</dbReference>
<reference evidence="3" key="3">
    <citation type="journal article" date="2020" name="Syst. Appl. Microbiol.">
        <title>Clarifying the taxonomy of the causal agent of bacterial leaf spot of lettuce through a polyphasic approach reveals that Xanthomonas cynarae Trebaol et al. 2000 emend. Timilsina et al. 2019 is a later heterotypic synonym of Xanthomonas hortorum Vauterin et al. 1995.</title>
        <authorList>
            <person name="Moriniere L."/>
            <person name="Burlet A."/>
            <person name="Rosenthal E.R."/>
            <person name="Nesme X."/>
            <person name="Portier P."/>
            <person name="Bull C.T."/>
            <person name="Lavire C."/>
            <person name="Fischer-Le Saux M."/>
            <person name="Bertolla F."/>
        </authorList>
    </citation>
    <scope>NUCLEOTIDE SEQUENCE</scope>
    <source>
        <strain evidence="3">CFBP2533</strain>
    </source>
</reference>
<dbReference type="PANTHER" id="PTHR46825">
    <property type="entry name" value="D-ALANYL-D-ALANINE-CARBOXYPEPTIDASE/ENDOPEPTIDASE AMPH"/>
    <property type="match status" value="1"/>
</dbReference>
<reference evidence="3" key="1">
    <citation type="submission" date="2019-03" db="EMBL/GenBank/DDBJ databases">
        <authorList>
            <person name="Moriniere L."/>
            <person name="Burlet A."/>
            <person name="Rosenthal E."/>
            <person name="Portier P."/>
            <person name="Lavire C."/>
            <person name="Nesme X."/>
            <person name="Bull C.T."/>
            <person name="Le Saux M."/>
            <person name="Bertolla F."/>
        </authorList>
    </citation>
    <scope>NUCLEOTIDE SEQUENCE</scope>
    <source>
        <strain evidence="3">CFBP2533</strain>
    </source>
</reference>
<dbReference type="InterPro" id="IPR012338">
    <property type="entry name" value="Beta-lactam/transpept-like"/>
</dbReference>
<dbReference type="EMBL" id="LR828261">
    <property type="protein sequence ID" value="CAD0357733.1"/>
    <property type="molecule type" value="Genomic_DNA"/>
</dbReference>
<dbReference type="EMBL" id="SMDX01000003">
    <property type="protein sequence ID" value="NMI21124.1"/>
    <property type="molecule type" value="Genomic_DNA"/>
</dbReference>
<dbReference type="GO" id="GO:0004177">
    <property type="term" value="F:aminopeptidase activity"/>
    <property type="evidence" value="ECO:0007669"/>
    <property type="project" value="UniProtKB-KW"/>
</dbReference>
<dbReference type="Gene3D" id="3.40.710.10">
    <property type="entry name" value="DD-peptidase/beta-lactamase superfamily"/>
    <property type="match status" value="1"/>
</dbReference>
<dbReference type="Proteomes" id="UP000548771">
    <property type="component" value="Unassembled WGS sequence"/>
</dbReference>
<evidence type="ECO:0000313" key="2">
    <source>
        <dbReference type="EMBL" id="CAD0357733.1"/>
    </source>
</evidence>
<evidence type="ECO:0000313" key="4">
    <source>
        <dbReference type="Proteomes" id="UP000548771"/>
    </source>
</evidence>
<dbReference type="Pfam" id="PF00144">
    <property type="entry name" value="Beta-lactamase"/>
    <property type="match status" value="1"/>
</dbReference>
<feature type="domain" description="Beta-lactamase-related" evidence="1">
    <location>
        <begin position="53"/>
        <end position="371"/>
    </location>
</feature>